<dbReference type="OMA" id="ALNICIF"/>
<dbReference type="InterPro" id="IPR011701">
    <property type="entry name" value="MFS"/>
</dbReference>
<reference evidence="6" key="2">
    <citation type="journal article" date="2013" name="G3 (Bethesda)">
        <title>Genomes of Ashbya fungi isolated from insects reveal four mating-type loci, numerous translocations, lack of transposons, and distinct gene duplications.</title>
        <authorList>
            <person name="Dietrich F.S."/>
            <person name="Voegeli S."/>
            <person name="Kuo S."/>
            <person name="Philippsen P."/>
        </authorList>
    </citation>
    <scope>GENOME REANNOTATION</scope>
    <source>
        <strain evidence="6">ATCC 10895 / CBS 109.51 / FGSC 9923 / NRRL Y-1056</strain>
    </source>
</reference>
<comment type="similarity">
    <text evidence="2">Belongs to the major facilitator superfamily. Monocarboxylate porter (TC 2.A.1.13) family.</text>
</comment>
<dbReference type="Pfam" id="PF07690">
    <property type="entry name" value="MFS_1"/>
    <property type="match status" value="1"/>
</dbReference>
<keyword evidence="3" id="KW-0472">Membrane</keyword>
<dbReference type="InterPro" id="IPR020846">
    <property type="entry name" value="MFS_dom"/>
</dbReference>
<feature type="domain" description="Major facilitator superfamily (MFS) profile" evidence="4">
    <location>
        <begin position="77"/>
        <end position="475"/>
    </location>
</feature>
<reference evidence="5 6" key="1">
    <citation type="journal article" date="2004" name="Science">
        <title>The Ashbya gossypii genome as a tool for mapping the ancient Saccharomyces cerevisiae genome.</title>
        <authorList>
            <person name="Dietrich F.S."/>
            <person name="Voegeli S."/>
            <person name="Brachat S."/>
            <person name="Lerch A."/>
            <person name="Gates K."/>
            <person name="Steiner S."/>
            <person name="Mohr C."/>
            <person name="Pohlmann R."/>
            <person name="Luedi P."/>
            <person name="Choi S."/>
            <person name="Wing R.A."/>
            <person name="Flavier A."/>
            <person name="Gaffney T.D."/>
            <person name="Philippsen P."/>
        </authorList>
    </citation>
    <scope>NUCLEOTIDE SEQUENCE [LARGE SCALE GENOMIC DNA]</scope>
    <source>
        <strain evidence="6">ATCC 10895 / CBS 109.51 / FGSC 9923 / NRRL Y-1056</strain>
    </source>
</reference>
<dbReference type="FunCoup" id="Q75AS6">
    <property type="interactions" value="195"/>
</dbReference>
<feature type="transmembrane region" description="Helical" evidence="3">
    <location>
        <begin position="384"/>
        <end position="407"/>
    </location>
</feature>
<sequence length="483" mass="53254">MGRWSVLGNPDHEKAGGRLPLVTDDYMRDGQTRELRMKPPVADEDGAEEVLAADEKAATEATNELDVEEEYPDGGYRAWLTVLGSFVGIFPIWGTANALGAYEGYISNHQLASSGAGEVSWIFALHMIACFVGCVFSGSYFDRNGGQKAIIVGSVLYVFGIFMMSECTKLWHFILAFSLSSGVGAGILTTPLISCVATWFNRRRAVATSLATCGGSIGGIVIPLILRRMYVTIGYKWALKVLALVFLVSLTFAAFLARERVTPRPKPFRSHRDTIRFYLSTSFNWRYFFDKRFLWCTLAFAFAENAICAIATYLSSYIITRGFPPSMPYNALTVVNAAGILGRYIPAYLADRYFGRFNVVIVMVLAAVIVNMAMLLPFGGNITVVWVFLCLYGFLTGSIFSLTPVCIGQICRTADFGKYYSTAYLLNAVVTLPVLPVGGAIIGNGSIENYNKFIIFASAMMLLGAVCYIISRTYCVGLRWYKF</sequence>
<dbReference type="SUPFAM" id="SSF103473">
    <property type="entry name" value="MFS general substrate transporter"/>
    <property type="match status" value="1"/>
</dbReference>
<feature type="transmembrane region" description="Helical" evidence="3">
    <location>
        <begin position="357"/>
        <end position="378"/>
    </location>
</feature>
<dbReference type="Proteomes" id="UP000000591">
    <property type="component" value="Chromosome IV"/>
</dbReference>
<keyword evidence="3" id="KW-0812">Transmembrane</keyword>
<evidence type="ECO:0000256" key="3">
    <source>
        <dbReference type="SAM" id="Phobius"/>
    </source>
</evidence>
<dbReference type="GO" id="GO:0005886">
    <property type="term" value="C:plasma membrane"/>
    <property type="evidence" value="ECO:0000318"/>
    <property type="project" value="GO_Central"/>
</dbReference>
<dbReference type="GO" id="GO:0022857">
    <property type="term" value="F:transmembrane transporter activity"/>
    <property type="evidence" value="ECO:0000318"/>
    <property type="project" value="GO_Central"/>
</dbReference>
<dbReference type="eggNOG" id="KOG2504">
    <property type="taxonomic scope" value="Eukaryota"/>
</dbReference>
<organism evidence="5 6">
    <name type="scientific">Eremothecium gossypii (strain ATCC 10895 / CBS 109.51 / FGSC 9923 / NRRL Y-1056)</name>
    <name type="common">Yeast</name>
    <name type="synonym">Ashbya gossypii</name>
    <dbReference type="NCBI Taxonomy" id="284811"/>
    <lineage>
        <taxon>Eukaryota</taxon>
        <taxon>Fungi</taxon>
        <taxon>Dikarya</taxon>
        <taxon>Ascomycota</taxon>
        <taxon>Saccharomycotina</taxon>
        <taxon>Saccharomycetes</taxon>
        <taxon>Saccharomycetales</taxon>
        <taxon>Saccharomycetaceae</taxon>
        <taxon>Eremothecium</taxon>
    </lineage>
</organism>
<dbReference type="RefSeq" id="NP_983940.2">
    <property type="nucleotide sequence ID" value="NM_209293.2"/>
</dbReference>
<dbReference type="PANTHER" id="PTHR11360:SF295">
    <property type="entry name" value="TRANSPORTER MCH4-RELATED"/>
    <property type="match status" value="1"/>
</dbReference>
<dbReference type="InterPro" id="IPR050327">
    <property type="entry name" value="Proton-linked_MCT"/>
</dbReference>
<feature type="transmembrane region" description="Helical" evidence="3">
    <location>
        <begin position="119"/>
        <end position="141"/>
    </location>
</feature>
<dbReference type="GeneID" id="4620082"/>
<comment type="subcellular location">
    <subcellularLocation>
        <location evidence="1">Membrane</location>
        <topology evidence="1">Multi-pass membrane protein</topology>
    </subcellularLocation>
</comment>
<feature type="transmembrane region" description="Helical" evidence="3">
    <location>
        <begin position="170"/>
        <end position="193"/>
    </location>
</feature>
<feature type="transmembrane region" description="Helical" evidence="3">
    <location>
        <begin position="419"/>
        <end position="442"/>
    </location>
</feature>
<gene>
    <name evidence="5" type="ORF">AGOS_ADL156C</name>
</gene>
<feature type="transmembrane region" description="Helical" evidence="3">
    <location>
        <begin position="205"/>
        <end position="225"/>
    </location>
</feature>
<feature type="transmembrane region" description="Helical" evidence="3">
    <location>
        <begin position="237"/>
        <end position="257"/>
    </location>
</feature>
<protein>
    <submittedName>
        <fullName evidence="5">ADL156Cp</fullName>
    </submittedName>
</protein>
<name>Q75AS6_EREGS</name>
<accession>Q75AS6</accession>
<evidence type="ECO:0000256" key="2">
    <source>
        <dbReference type="ARBA" id="ARBA00006727"/>
    </source>
</evidence>
<dbReference type="AlphaFoldDB" id="Q75AS6"/>
<proteinExistence type="inferred from homology"/>
<dbReference type="EMBL" id="AE016817">
    <property type="protein sequence ID" value="AAS51764.2"/>
    <property type="molecule type" value="Genomic_DNA"/>
</dbReference>
<feature type="transmembrane region" description="Helical" evidence="3">
    <location>
        <begin position="78"/>
        <end position="99"/>
    </location>
</feature>
<feature type="transmembrane region" description="Helical" evidence="3">
    <location>
        <begin position="327"/>
        <end position="345"/>
    </location>
</feature>
<feature type="transmembrane region" description="Helical" evidence="3">
    <location>
        <begin position="148"/>
        <end position="164"/>
    </location>
</feature>
<evidence type="ECO:0000313" key="5">
    <source>
        <dbReference type="EMBL" id="AAS51764.2"/>
    </source>
</evidence>
<dbReference type="HOGENOM" id="CLU_001265_1_0_1"/>
<evidence type="ECO:0000256" key="1">
    <source>
        <dbReference type="ARBA" id="ARBA00004141"/>
    </source>
</evidence>
<dbReference type="InterPro" id="IPR036259">
    <property type="entry name" value="MFS_trans_sf"/>
</dbReference>
<dbReference type="GO" id="GO:0032218">
    <property type="term" value="P:riboflavin transport"/>
    <property type="evidence" value="ECO:0000318"/>
    <property type="project" value="GO_Central"/>
</dbReference>
<dbReference type="CDD" id="cd17352">
    <property type="entry name" value="MFS_MCT_SLC16"/>
    <property type="match status" value="1"/>
</dbReference>
<feature type="transmembrane region" description="Helical" evidence="3">
    <location>
        <begin position="454"/>
        <end position="475"/>
    </location>
</feature>
<dbReference type="KEGG" id="ago:AGOS_ADL156C"/>
<keyword evidence="6" id="KW-1185">Reference proteome</keyword>
<dbReference type="PROSITE" id="PS50850">
    <property type="entry name" value="MFS"/>
    <property type="match status" value="1"/>
</dbReference>
<dbReference type="InParanoid" id="Q75AS6"/>
<evidence type="ECO:0000259" key="4">
    <source>
        <dbReference type="PROSITE" id="PS50850"/>
    </source>
</evidence>
<feature type="transmembrane region" description="Helical" evidence="3">
    <location>
        <begin position="293"/>
        <end position="315"/>
    </location>
</feature>
<evidence type="ECO:0000313" key="6">
    <source>
        <dbReference type="Proteomes" id="UP000000591"/>
    </source>
</evidence>
<dbReference type="OrthoDB" id="6509908at2759"/>
<dbReference type="PANTHER" id="PTHR11360">
    <property type="entry name" value="MONOCARBOXYLATE TRANSPORTER"/>
    <property type="match status" value="1"/>
</dbReference>
<keyword evidence="3" id="KW-1133">Transmembrane helix</keyword>
<dbReference type="Gene3D" id="1.20.1250.20">
    <property type="entry name" value="MFS general substrate transporter like domains"/>
    <property type="match status" value="1"/>
</dbReference>